<keyword evidence="5" id="KW-1185">Reference proteome</keyword>
<evidence type="ECO:0000256" key="1">
    <source>
        <dbReference type="PROSITE-ProRule" id="PRU00175"/>
    </source>
</evidence>
<dbReference type="InterPro" id="IPR013083">
    <property type="entry name" value="Znf_RING/FYVE/PHD"/>
</dbReference>
<keyword evidence="2" id="KW-1133">Transmembrane helix</keyword>
<dbReference type="EMBL" id="KV784379">
    <property type="protein sequence ID" value="OEU08539.1"/>
    <property type="molecule type" value="Genomic_DNA"/>
</dbReference>
<dbReference type="Proteomes" id="UP000095751">
    <property type="component" value="Unassembled WGS sequence"/>
</dbReference>
<dbReference type="PROSITE" id="PS50089">
    <property type="entry name" value="ZF_RING_2"/>
    <property type="match status" value="1"/>
</dbReference>
<feature type="transmembrane region" description="Helical" evidence="2">
    <location>
        <begin position="12"/>
        <end position="29"/>
    </location>
</feature>
<dbReference type="SUPFAM" id="SSF57850">
    <property type="entry name" value="RING/U-box"/>
    <property type="match status" value="1"/>
</dbReference>
<evidence type="ECO:0000259" key="3">
    <source>
        <dbReference type="PROSITE" id="PS50089"/>
    </source>
</evidence>
<dbReference type="GO" id="GO:0008270">
    <property type="term" value="F:zinc ion binding"/>
    <property type="evidence" value="ECO:0007669"/>
    <property type="project" value="UniProtKB-KW"/>
</dbReference>
<feature type="transmembrane region" description="Helical" evidence="2">
    <location>
        <begin position="191"/>
        <end position="211"/>
    </location>
</feature>
<evidence type="ECO:0000313" key="5">
    <source>
        <dbReference type="Proteomes" id="UP000095751"/>
    </source>
</evidence>
<keyword evidence="2" id="KW-0812">Transmembrane</keyword>
<evidence type="ECO:0000256" key="2">
    <source>
        <dbReference type="SAM" id="Phobius"/>
    </source>
</evidence>
<dbReference type="CDD" id="cd16448">
    <property type="entry name" value="RING-H2"/>
    <property type="match status" value="1"/>
</dbReference>
<keyword evidence="1" id="KW-0862">Zinc</keyword>
<dbReference type="InParanoid" id="A0A1E7ERR7"/>
<dbReference type="AlphaFoldDB" id="A0A1E7ERR7"/>
<accession>A0A1E7ERR7</accession>
<evidence type="ECO:0000313" key="4">
    <source>
        <dbReference type="EMBL" id="OEU08539.1"/>
    </source>
</evidence>
<keyword evidence="1" id="KW-0863">Zinc-finger</keyword>
<keyword evidence="1" id="KW-0479">Metal-binding</keyword>
<protein>
    <recommendedName>
        <fullName evidence="3">RING-type domain-containing protein</fullName>
    </recommendedName>
</protein>
<reference evidence="4 5" key="1">
    <citation type="submission" date="2016-09" db="EMBL/GenBank/DDBJ databases">
        <title>Extensive genetic diversity and differential bi-allelic expression allows diatom success in the polar Southern Ocean.</title>
        <authorList>
            <consortium name="DOE Joint Genome Institute"/>
            <person name="Mock T."/>
            <person name="Otillar R.P."/>
            <person name="Strauss J."/>
            <person name="Dupont C."/>
            <person name="Frickenhaus S."/>
            <person name="Maumus F."/>
            <person name="Mcmullan M."/>
            <person name="Sanges R."/>
            <person name="Schmutz J."/>
            <person name="Toseland A."/>
            <person name="Valas R."/>
            <person name="Veluchamy A."/>
            <person name="Ward B.J."/>
            <person name="Allen A."/>
            <person name="Barry K."/>
            <person name="Falciatore A."/>
            <person name="Ferrante M."/>
            <person name="Fortunato A.E."/>
            <person name="Gloeckner G."/>
            <person name="Gruber A."/>
            <person name="Hipkin R."/>
            <person name="Janech M."/>
            <person name="Kroth P."/>
            <person name="Leese F."/>
            <person name="Lindquist E."/>
            <person name="Lyon B.R."/>
            <person name="Martin J."/>
            <person name="Mayer C."/>
            <person name="Parker M."/>
            <person name="Quesneville H."/>
            <person name="Raymond J."/>
            <person name="Uhlig C."/>
            <person name="Valentin K.U."/>
            <person name="Worden A.Z."/>
            <person name="Armbrust E.V."/>
            <person name="Bowler C."/>
            <person name="Green B."/>
            <person name="Moulton V."/>
            <person name="Van Oosterhout C."/>
            <person name="Grigoriev I."/>
        </authorList>
    </citation>
    <scope>NUCLEOTIDE SEQUENCE [LARGE SCALE GENOMIC DNA]</scope>
    <source>
        <strain evidence="4 5">CCMP1102</strain>
    </source>
</reference>
<name>A0A1E7ERR7_9STRA</name>
<dbReference type="KEGG" id="fcy:FRACYDRAFT_249430"/>
<dbReference type="Gene3D" id="3.30.40.10">
    <property type="entry name" value="Zinc/RING finger domain, C3HC4 (zinc finger)"/>
    <property type="match status" value="1"/>
</dbReference>
<feature type="transmembrane region" description="Helical" evidence="2">
    <location>
        <begin position="164"/>
        <end position="185"/>
    </location>
</feature>
<dbReference type="OrthoDB" id="49381at2759"/>
<gene>
    <name evidence="4" type="ORF">FRACYDRAFT_249430</name>
</gene>
<keyword evidence="2" id="KW-0472">Membrane</keyword>
<proteinExistence type="predicted"/>
<feature type="domain" description="RING-type" evidence="3">
    <location>
        <begin position="399"/>
        <end position="456"/>
    </location>
</feature>
<organism evidence="4 5">
    <name type="scientific">Fragilariopsis cylindrus CCMP1102</name>
    <dbReference type="NCBI Taxonomy" id="635003"/>
    <lineage>
        <taxon>Eukaryota</taxon>
        <taxon>Sar</taxon>
        <taxon>Stramenopiles</taxon>
        <taxon>Ochrophyta</taxon>
        <taxon>Bacillariophyta</taxon>
        <taxon>Bacillariophyceae</taxon>
        <taxon>Bacillariophycidae</taxon>
        <taxon>Bacillariales</taxon>
        <taxon>Bacillariaceae</taxon>
        <taxon>Fragilariopsis</taxon>
    </lineage>
</organism>
<dbReference type="InterPro" id="IPR001841">
    <property type="entry name" value="Znf_RING"/>
</dbReference>
<sequence length="489" mass="56725">MSNQGEDNNDGFGGFMMFVIGFGVPIVFFHSSHHIASLYLERTLWKPFWKRYTDKVEGRVCIRVRFVTVHDHEGGPPTMREVKHAIIDYNVNGISMQRTFFVVKSDEGGCSGFYCESKPSIGYVRLESFDDGDSLTLRLIPHLPESAFPESEWEVQQQPYPWNFYVQNFFLFALVLCWPVVMVLLMDKWEALALVNVALYVTLWFGACIVARRYAPAQIEQQETRADFTNAQTDLKFPYHLSHQHASNLQYWSFNTAINNDVTGDSSGLKFNSKERIELYNKTFDRNGNQLILEDKHIKTKAKSTTPNDDGNNVDTVENNNDVYIEIELADTEENEHINKDDDDPSIYLPVESERRLTRHDEDRIKNVRHSSTKGRSSFYTKFLKGNNNKEKQMIGGKCIICFAEFVKEDVIVWSEDPTCIHVYHKECMVNYLASNAQRELYSTLNVTKNPCPTCRQNYCTVTEEDLLKQVQEQRGQEAQFEAWYWELD</sequence>